<feature type="transmembrane region" description="Helical" evidence="1">
    <location>
        <begin position="371"/>
        <end position="392"/>
    </location>
</feature>
<dbReference type="RefSeq" id="WP_193417122.1">
    <property type="nucleotide sequence ID" value="NZ_JADCNN020000034.1"/>
</dbReference>
<dbReference type="Proteomes" id="UP001516620">
    <property type="component" value="Unassembled WGS sequence"/>
</dbReference>
<keyword evidence="1" id="KW-0812">Transmembrane</keyword>
<proteinExistence type="predicted"/>
<evidence type="ECO:0000256" key="1">
    <source>
        <dbReference type="SAM" id="Phobius"/>
    </source>
</evidence>
<dbReference type="InterPro" id="IPR043748">
    <property type="entry name" value="DUF5693"/>
</dbReference>
<evidence type="ECO:0000313" key="2">
    <source>
        <dbReference type="EMBL" id="MBM6998333.1"/>
    </source>
</evidence>
<keyword evidence="3" id="KW-1185">Reference proteome</keyword>
<feature type="transmembrane region" description="Helical" evidence="1">
    <location>
        <begin position="459"/>
        <end position="484"/>
    </location>
</feature>
<organism evidence="2 3">
    <name type="scientific">Paenibacillus rhizolycopersici</name>
    <dbReference type="NCBI Taxonomy" id="2780073"/>
    <lineage>
        <taxon>Bacteria</taxon>
        <taxon>Bacillati</taxon>
        <taxon>Bacillota</taxon>
        <taxon>Bacilli</taxon>
        <taxon>Bacillales</taxon>
        <taxon>Paenibacillaceae</taxon>
        <taxon>Paenibacillus</taxon>
    </lineage>
</organism>
<sequence>MIRSWQRWNNASRKWLWVLVIVGILASVPVIAQRVQTESSANKVEFVFNYRGLVDIASYQADPQAYLDEQLDRLKEAGVGTMAMFESTLDELSKTRRIMVFSSVEAAKLNGAVITENGNYTYLAFTNAENEAQLKPMIEAAFRKLDVPVANWQYQDQGGLVIGMGMEEAVIKPLPLDPIAFAMLREKGFTILPRLSDNIPYDQEEMDQELAFFAENGVTRILFDGEAVKGYTDNESKNSLQGFADSLKKHGIGIAAIENLKAPQKGFNKLAYLIDYNVVRLHSLADTEATQEKATLADRFVLATKDRNIRMVYLNASASKDLAKAAITNPIDNLIGSLQAPGKAIERIENNGFELGQAEAFTIHDASWQKYLKALVVLGGVAFVALLISFFLPSLTLAAFVLGLIGSAGLYVLKPVLMEQALALFVAISAPTIAMILAIRKVQELQEKHSTLLPGGRRLTHTIVLFIKTSLLSLTAVPFVIALLNNITYSLVLNQFRGVSLLHLGPILLIAIYVFLYRGNSVWEELRKWLNMPITVLWVAVAAVLGIAALYYLSRTGNAGTLLPGEAAFRSFLENAFGVRPRNKEFLLAHPLFIVGLFAAFRYRWAMFAMIIAVMGQLSMVDTFAHIHTPAVLSLIRDVLGMGLGLVMGLIAVLVWQIIERCWDKWSPRLLKL</sequence>
<keyword evidence="1" id="KW-0472">Membrane</keyword>
<keyword evidence="1" id="KW-1133">Transmembrane helix</keyword>
<feature type="transmembrane region" description="Helical" evidence="1">
    <location>
        <begin position="529"/>
        <end position="553"/>
    </location>
</feature>
<gene>
    <name evidence="2" type="ORF">IM700_021915</name>
</gene>
<feature type="transmembrane region" description="Helical" evidence="1">
    <location>
        <begin position="639"/>
        <end position="659"/>
    </location>
</feature>
<feature type="transmembrane region" description="Helical" evidence="1">
    <location>
        <begin position="397"/>
        <end position="414"/>
    </location>
</feature>
<dbReference type="Pfam" id="PF18949">
    <property type="entry name" value="DUF5693"/>
    <property type="match status" value="1"/>
</dbReference>
<comment type="caution">
    <text evidence="2">The sequence shown here is derived from an EMBL/GenBank/DDBJ whole genome shotgun (WGS) entry which is preliminary data.</text>
</comment>
<accession>A0ABS2HFK0</accession>
<name>A0ABS2HFK0_9BACL</name>
<protein>
    <submittedName>
        <fullName evidence="2">Uncharacterized protein</fullName>
    </submittedName>
</protein>
<feature type="transmembrane region" description="Helical" evidence="1">
    <location>
        <begin position="496"/>
        <end position="517"/>
    </location>
</feature>
<evidence type="ECO:0000313" key="3">
    <source>
        <dbReference type="Proteomes" id="UP001516620"/>
    </source>
</evidence>
<feature type="transmembrane region" description="Helical" evidence="1">
    <location>
        <begin position="420"/>
        <end position="439"/>
    </location>
</feature>
<dbReference type="EMBL" id="JADCNN020000034">
    <property type="protein sequence ID" value="MBM6998333.1"/>
    <property type="molecule type" value="Genomic_DNA"/>
</dbReference>
<reference evidence="2 3" key="1">
    <citation type="submission" date="2021-01" db="EMBL/GenBank/DDBJ databases">
        <title>Paenibacillus sp.nov. isolated from the rhizosphere soil of tomato plant.</title>
        <authorList>
            <person name="Thin K.K."/>
            <person name="Zhang X."/>
            <person name="He S."/>
        </authorList>
    </citation>
    <scope>NUCLEOTIDE SEQUENCE [LARGE SCALE GENOMIC DNA]</scope>
    <source>
        <strain evidence="2 3">DXFW5</strain>
    </source>
</reference>